<feature type="domain" description="EGF-like" evidence="3">
    <location>
        <begin position="4"/>
        <end position="39"/>
    </location>
</feature>
<dbReference type="GO" id="GO:0005509">
    <property type="term" value="F:calcium ion binding"/>
    <property type="evidence" value="ECO:0007669"/>
    <property type="project" value="InterPro"/>
</dbReference>
<dbReference type="AlphaFoldDB" id="A0A9D4IUN9"/>
<feature type="disulfide bond" evidence="2">
    <location>
        <begin position="29"/>
        <end position="38"/>
    </location>
</feature>
<dbReference type="Pfam" id="PF07699">
    <property type="entry name" value="Ephrin_rec_like"/>
    <property type="match status" value="1"/>
</dbReference>
<dbReference type="PROSITE" id="PS00022">
    <property type="entry name" value="EGF_1"/>
    <property type="match status" value="1"/>
</dbReference>
<comment type="caution">
    <text evidence="4">The sequence shown here is derived from an EMBL/GenBank/DDBJ whole genome shotgun (WGS) entry which is preliminary data.</text>
</comment>
<reference evidence="4" key="1">
    <citation type="journal article" date="2019" name="bioRxiv">
        <title>The Genome of the Zebra Mussel, Dreissena polymorpha: A Resource for Invasive Species Research.</title>
        <authorList>
            <person name="McCartney M.A."/>
            <person name="Auch B."/>
            <person name="Kono T."/>
            <person name="Mallez S."/>
            <person name="Zhang Y."/>
            <person name="Obille A."/>
            <person name="Becker A."/>
            <person name="Abrahante J.E."/>
            <person name="Garbe J."/>
            <person name="Badalamenti J.P."/>
            <person name="Herman A."/>
            <person name="Mangelson H."/>
            <person name="Liachko I."/>
            <person name="Sullivan S."/>
            <person name="Sone E.D."/>
            <person name="Koren S."/>
            <person name="Silverstein K.A.T."/>
            <person name="Beckman K.B."/>
            <person name="Gohl D.M."/>
        </authorList>
    </citation>
    <scope>NUCLEOTIDE SEQUENCE</scope>
    <source>
        <strain evidence="4">Duluth1</strain>
        <tissue evidence="4">Whole animal</tissue>
    </source>
</reference>
<reference evidence="4" key="2">
    <citation type="submission" date="2020-11" db="EMBL/GenBank/DDBJ databases">
        <authorList>
            <person name="McCartney M.A."/>
            <person name="Auch B."/>
            <person name="Kono T."/>
            <person name="Mallez S."/>
            <person name="Becker A."/>
            <person name="Gohl D.M."/>
            <person name="Silverstein K.A.T."/>
            <person name="Koren S."/>
            <person name="Bechman K.B."/>
            <person name="Herman A."/>
            <person name="Abrahante J.E."/>
            <person name="Garbe J."/>
        </authorList>
    </citation>
    <scope>NUCLEOTIDE SEQUENCE</scope>
    <source>
        <strain evidence="4">Duluth1</strain>
        <tissue evidence="4">Whole animal</tissue>
    </source>
</reference>
<proteinExistence type="predicted"/>
<evidence type="ECO:0000256" key="2">
    <source>
        <dbReference type="PROSITE-ProRule" id="PRU00076"/>
    </source>
</evidence>
<dbReference type="SMART" id="SM00179">
    <property type="entry name" value="EGF_CA"/>
    <property type="match status" value="1"/>
</dbReference>
<dbReference type="SUPFAM" id="SSF57184">
    <property type="entry name" value="Growth factor receptor domain"/>
    <property type="match status" value="1"/>
</dbReference>
<name>A0A9D4IUN9_DREPO</name>
<dbReference type="InterPro" id="IPR001881">
    <property type="entry name" value="EGF-like_Ca-bd_dom"/>
</dbReference>
<gene>
    <name evidence="4" type="ORF">DPMN_165524</name>
</gene>
<sequence>MCDAIDECISNPCCSYDCVNTFGDLHCSCSNGYTGRQCQIPPNFCTECIQLRRSHGGIVQCNDTVDIFRCTISCEQGLYFAMPHLPVYECGLATGYLWNYQSDKNPTATLPSCSGTTDSVNTFVEHILDLDKIAQHIVNQSHDFFKVTLDGIEYNVNPGASGLGVISSMNCPKGSVRLDMVCTQCPVGTYSDRGVIILCPEGGYQDETEQTECKKCPPGHTTFGIGSVKLADCKNDYTIYGGKKETLKNESTIYVVHADSQGW</sequence>
<dbReference type="Gene3D" id="2.10.50.10">
    <property type="entry name" value="Tumor Necrosis Factor Receptor, subunit A, domain 2"/>
    <property type="match status" value="1"/>
</dbReference>
<dbReference type="InterPro" id="IPR009030">
    <property type="entry name" value="Growth_fac_rcpt_cys_sf"/>
</dbReference>
<dbReference type="InterPro" id="IPR052071">
    <property type="entry name" value="SCUB_EGF-like_domain"/>
</dbReference>
<evidence type="ECO:0000259" key="3">
    <source>
        <dbReference type="PROSITE" id="PS50026"/>
    </source>
</evidence>
<dbReference type="GO" id="GO:0007165">
    <property type="term" value="P:signal transduction"/>
    <property type="evidence" value="ECO:0007669"/>
    <property type="project" value="TreeGrafter"/>
</dbReference>
<dbReference type="SUPFAM" id="SSF57196">
    <property type="entry name" value="EGF/Laminin"/>
    <property type="match status" value="1"/>
</dbReference>
<comment type="caution">
    <text evidence="2">Lacks conserved residue(s) required for the propagation of feature annotation.</text>
</comment>
<dbReference type="SMART" id="SM01411">
    <property type="entry name" value="Ephrin_rec_like"/>
    <property type="match status" value="1"/>
</dbReference>
<dbReference type="InterPro" id="IPR011641">
    <property type="entry name" value="Tyr-kin_ephrin_A/B_rcpt-like"/>
</dbReference>
<evidence type="ECO:0000256" key="1">
    <source>
        <dbReference type="ARBA" id="ARBA00023157"/>
    </source>
</evidence>
<dbReference type="PROSITE" id="PS01186">
    <property type="entry name" value="EGF_2"/>
    <property type="match status" value="1"/>
</dbReference>
<dbReference type="Gene3D" id="2.10.25.10">
    <property type="entry name" value="Laminin"/>
    <property type="match status" value="1"/>
</dbReference>
<evidence type="ECO:0000313" key="4">
    <source>
        <dbReference type="EMBL" id="KAH3787400.1"/>
    </source>
</evidence>
<dbReference type="CDD" id="cd00054">
    <property type="entry name" value="EGF_CA"/>
    <property type="match status" value="1"/>
</dbReference>
<dbReference type="EMBL" id="JAIWYP010000008">
    <property type="protein sequence ID" value="KAH3787400.1"/>
    <property type="molecule type" value="Genomic_DNA"/>
</dbReference>
<accession>A0A9D4IUN9</accession>
<dbReference type="PANTHER" id="PTHR24046">
    <property type="entry name" value="SIGNAL PEPTIDE, CUB AND EGF-LIKE DOMAIN-CONTAINING"/>
    <property type="match status" value="1"/>
</dbReference>
<dbReference type="GO" id="GO:0009986">
    <property type="term" value="C:cell surface"/>
    <property type="evidence" value="ECO:0007669"/>
    <property type="project" value="TreeGrafter"/>
</dbReference>
<dbReference type="PROSITE" id="PS50026">
    <property type="entry name" value="EGF_3"/>
    <property type="match status" value="1"/>
</dbReference>
<feature type="disulfide bond" evidence="2">
    <location>
        <begin position="8"/>
        <end position="18"/>
    </location>
</feature>
<evidence type="ECO:0000313" key="5">
    <source>
        <dbReference type="Proteomes" id="UP000828390"/>
    </source>
</evidence>
<dbReference type="GO" id="GO:0005615">
    <property type="term" value="C:extracellular space"/>
    <property type="evidence" value="ECO:0007669"/>
    <property type="project" value="TreeGrafter"/>
</dbReference>
<dbReference type="Proteomes" id="UP000828390">
    <property type="component" value="Unassembled WGS sequence"/>
</dbReference>
<keyword evidence="5" id="KW-1185">Reference proteome</keyword>
<dbReference type="InterPro" id="IPR000742">
    <property type="entry name" value="EGF"/>
</dbReference>
<keyword evidence="2" id="KW-0245">EGF-like domain</keyword>
<dbReference type="PANTHER" id="PTHR24046:SF5">
    <property type="entry name" value="EGF-LIKE DOMAIN-CONTAINING PROTEIN"/>
    <property type="match status" value="1"/>
</dbReference>
<protein>
    <recommendedName>
        <fullName evidence="3">EGF-like domain-containing protein</fullName>
    </recommendedName>
</protein>
<organism evidence="4 5">
    <name type="scientific">Dreissena polymorpha</name>
    <name type="common">Zebra mussel</name>
    <name type="synonym">Mytilus polymorpha</name>
    <dbReference type="NCBI Taxonomy" id="45954"/>
    <lineage>
        <taxon>Eukaryota</taxon>
        <taxon>Metazoa</taxon>
        <taxon>Spiralia</taxon>
        <taxon>Lophotrochozoa</taxon>
        <taxon>Mollusca</taxon>
        <taxon>Bivalvia</taxon>
        <taxon>Autobranchia</taxon>
        <taxon>Heteroconchia</taxon>
        <taxon>Euheterodonta</taxon>
        <taxon>Imparidentia</taxon>
        <taxon>Neoheterodontei</taxon>
        <taxon>Myida</taxon>
        <taxon>Dreissenoidea</taxon>
        <taxon>Dreissenidae</taxon>
        <taxon>Dreissena</taxon>
    </lineage>
</organism>
<keyword evidence="1 2" id="KW-1015">Disulfide bond</keyword>